<evidence type="ECO:0000256" key="8">
    <source>
        <dbReference type="ARBA" id="ARBA00023295"/>
    </source>
</evidence>
<keyword evidence="5" id="KW-0234">DNA repair</keyword>
<evidence type="ECO:0000256" key="4">
    <source>
        <dbReference type="ARBA" id="ARBA00022801"/>
    </source>
</evidence>
<dbReference type="PANTHER" id="PTHR10242">
    <property type="entry name" value="8-OXOGUANINE DNA GLYCOSYLASE"/>
    <property type="match status" value="1"/>
</dbReference>
<dbReference type="CDD" id="cd00056">
    <property type="entry name" value="ENDO3c"/>
    <property type="match status" value="1"/>
</dbReference>
<keyword evidence="6" id="KW-0456">Lyase</keyword>
<evidence type="ECO:0000259" key="10">
    <source>
        <dbReference type="SMART" id="SM00478"/>
    </source>
</evidence>
<evidence type="ECO:0000313" key="11">
    <source>
        <dbReference type="EMBL" id="MBF4695008.1"/>
    </source>
</evidence>
<dbReference type="InterPro" id="IPR003265">
    <property type="entry name" value="HhH-GPD_domain"/>
</dbReference>
<accession>A0ABR9ZX15</accession>
<reference evidence="11 12" key="1">
    <citation type="submission" date="2020-11" db="EMBL/GenBank/DDBJ databases">
        <title>Fusibacter basophilias sp. nov.</title>
        <authorList>
            <person name="Qiu D."/>
        </authorList>
    </citation>
    <scope>NUCLEOTIDE SEQUENCE [LARGE SCALE GENOMIC DNA]</scope>
    <source>
        <strain evidence="11 12">Q10-2</strain>
    </source>
</reference>
<dbReference type="Gene3D" id="1.10.1670.10">
    <property type="entry name" value="Helix-hairpin-Helix base-excision DNA repair enzymes (C-terminal)"/>
    <property type="match status" value="1"/>
</dbReference>
<dbReference type="EMBL" id="JADKNH010000012">
    <property type="protein sequence ID" value="MBF4695008.1"/>
    <property type="molecule type" value="Genomic_DNA"/>
</dbReference>
<comment type="catalytic activity">
    <reaction evidence="9">
        <text>2'-deoxyribonucleotide-(2'-deoxyribose 5'-phosphate)-2'-deoxyribonucleotide-DNA = a 3'-end 2'-deoxyribonucleotide-(2,3-dehydro-2,3-deoxyribose 5'-phosphate)-DNA + a 5'-end 5'-phospho-2'-deoxyribonucleoside-DNA + H(+)</text>
        <dbReference type="Rhea" id="RHEA:66592"/>
        <dbReference type="Rhea" id="RHEA-COMP:13180"/>
        <dbReference type="Rhea" id="RHEA-COMP:16897"/>
        <dbReference type="Rhea" id="RHEA-COMP:17067"/>
        <dbReference type="ChEBI" id="CHEBI:15378"/>
        <dbReference type="ChEBI" id="CHEBI:136412"/>
        <dbReference type="ChEBI" id="CHEBI:157695"/>
        <dbReference type="ChEBI" id="CHEBI:167181"/>
        <dbReference type="EC" id="4.2.99.18"/>
    </reaction>
</comment>
<dbReference type="Gene3D" id="3.30.310.260">
    <property type="match status" value="1"/>
</dbReference>
<evidence type="ECO:0000256" key="2">
    <source>
        <dbReference type="ARBA" id="ARBA00012720"/>
    </source>
</evidence>
<evidence type="ECO:0000256" key="9">
    <source>
        <dbReference type="ARBA" id="ARBA00044632"/>
    </source>
</evidence>
<dbReference type="Pfam" id="PF00730">
    <property type="entry name" value="HhH-GPD"/>
    <property type="match status" value="1"/>
</dbReference>
<evidence type="ECO:0000256" key="7">
    <source>
        <dbReference type="ARBA" id="ARBA00023268"/>
    </source>
</evidence>
<evidence type="ECO:0000256" key="6">
    <source>
        <dbReference type="ARBA" id="ARBA00023239"/>
    </source>
</evidence>
<evidence type="ECO:0000256" key="3">
    <source>
        <dbReference type="ARBA" id="ARBA00022763"/>
    </source>
</evidence>
<protein>
    <recommendedName>
        <fullName evidence="2">DNA-(apurinic or apyrimidinic site) lyase</fullName>
        <ecNumber evidence="2">4.2.99.18</ecNumber>
    </recommendedName>
</protein>
<gene>
    <name evidence="11" type="ORF">ISU02_18060</name>
</gene>
<evidence type="ECO:0000256" key="5">
    <source>
        <dbReference type="ARBA" id="ARBA00023204"/>
    </source>
</evidence>
<keyword evidence="4" id="KW-0378">Hydrolase</keyword>
<dbReference type="InterPro" id="IPR011257">
    <property type="entry name" value="DNA_glycosylase"/>
</dbReference>
<organism evidence="11 12">
    <name type="scientific">Fusibacter ferrireducens</name>
    <dbReference type="NCBI Taxonomy" id="2785058"/>
    <lineage>
        <taxon>Bacteria</taxon>
        <taxon>Bacillati</taxon>
        <taxon>Bacillota</taxon>
        <taxon>Clostridia</taxon>
        <taxon>Eubacteriales</taxon>
        <taxon>Eubacteriales Family XII. Incertae Sedis</taxon>
        <taxon>Fusibacter</taxon>
    </lineage>
</organism>
<dbReference type="Pfam" id="PF07934">
    <property type="entry name" value="OGG_N"/>
    <property type="match status" value="1"/>
</dbReference>
<evidence type="ECO:0000313" key="12">
    <source>
        <dbReference type="Proteomes" id="UP000614200"/>
    </source>
</evidence>
<dbReference type="RefSeq" id="WP_194703250.1">
    <property type="nucleotide sequence ID" value="NZ_JADKNH010000012.1"/>
</dbReference>
<dbReference type="InterPro" id="IPR012904">
    <property type="entry name" value="OGG_N"/>
</dbReference>
<dbReference type="InterPro" id="IPR052054">
    <property type="entry name" value="Oxidative_DNA_repair_enzyme"/>
</dbReference>
<comment type="caution">
    <text evidence="11">The sequence shown here is derived from an EMBL/GenBank/DDBJ whole genome shotgun (WGS) entry which is preliminary data.</text>
</comment>
<dbReference type="Proteomes" id="UP000614200">
    <property type="component" value="Unassembled WGS sequence"/>
</dbReference>
<keyword evidence="8" id="KW-0326">Glycosidase</keyword>
<comment type="similarity">
    <text evidence="1">Belongs to the type-1 OGG1 family.</text>
</comment>
<sequence>MFLKSNDFNPIFTLECGQCFRWLKEAEQYVGVVNGAIISITDLGQDYDIKIEKALSPISDDFLRHYFDESSNYNKILEVLSEKDDYLKASISAYRGLRLLNQDPFETLITFIISANNNIPKIKMSVEALSHKFGTCIGEYNGRLYYSFPTVEALAEAELEDLKVKGMGYRAKAVSLAAKRIRDEQIDLASYREDTYEAAQTALMQFYGVGEKVADCILLFSLNHKEAFPIDTWVKRMLRTFYNIEDQPRAYKTFVAQYFTEYGGYAQQFLFYYMRESKKGINGEK</sequence>
<keyword evidence="3" id="KW-0227">DNA damage</keyword>
<proteinExistence type="inferred from homology"/>
<dbReference type="SMART" id="SM00478">
    <property type="entry name" value="ENDO3c"/>
    <property type="match status" value="1"/>
</dbReference>
<name>A0ABR9ZX15_9FIRM</name>
<evidence type="ECO:0000256" key="1">
    <source>
        <dbReference type="ARBA" id="ARBA00010679"/>
    </source>
</evidence>
<keyword evidence="7" id="KW-0511">Multifunctional enzyme</keyword>
<dbReference type="SUPFAM" id="SSF55945">
    <property type="entry name" value="TATA-box binding protein-like"/>
    <property type="match status" value="1"/>
</dbReference>
<dbReference type="EC" id="4.2.99.18" evidence="2"/>
<dbReference type="InterPro" id="IPR023170">
    <property type="entry name" value="HhH_base_excis_C"/>
</dbReference>
<dbReference type="SUPFAM" id="SSF48150">
    <property type="entry name" value="DNA-glycosylase"/>
    <property type="match status" value="1"/>
</dbReference>
<dbReference type="PANTHER" id="PTHR10242:SF2">
    <property type="entry name" value="N-GLYCOSYLASE_DNA LYASE"/>
    <property type="match status" value="1"/>
</dbReference>
<feature type="domain" description="HhH-GPD" evidence="10">
    <location>
        <begin position="113"/>
        <end position="275"/>
    </location>
</feature>
<keyword evidence="12" id="KW-1185">Reference proteome</keyword>
<dbReference type="Gene3D" id="1.10.340.30">
    <property type="entry name" value="Hypothetical protein, domain 2"/>
    <property type="match status" value="1"/>
</dbReference>